<comment type="caution">
    <text evidence="4">The sequence shown here is derived from an EMBL/GenBank/DDBJ whole genome shotgun (WGS) entry which is preliminary data.</text>
</comment>
<dbReference type="AlphaFoldDB" id="A0A9P7E3A0"/>
<accession>A0A9P7E3A0</accession>
<protein>
    <recommendedName>
        <fullName evidence="3">DUF6697 domain-containing protein</fullName>
    </recommendedName>
</protein>
<dbReference type="OrthoDB" id="3035962at2759"/>
<evidence type="ECO:0000256" key="1">
    <source>
        <dbReference type="SAM" id="Coils"/>
    </source>
</evidence>
<evidence type="ECO:0000259" key="3">
    <source>
        <dbReference type="Pfam" id="PF20411"/>
    </source>
</evidence>
<feature type="region of interest" description="Disordered" evidence="2">
    <location>
        <begin position="138"/>
        <end position="175"/>
    </location>
</feature>
<dbReference type="RefSeq" id="XP_041167810.1">
    <property type="nucleotide sequence ID" value="XM_041308088.1"/>
</dbReference>
<dbReference type="GeneID" id="64601852"/>
<feature type="coiled-coil region" evidence="1">
    <location>
        <begin position="54"/>
        <end position="102"/>
    </location>
</feature>
<feature type="compositionally biased region" description="Basic residues" evidence="2">
    <location>
        <begin position="438"/>
        <end position="447"/>
    </location>
</feature>
<evidence type="ECO:0000256" key="2">
    <source>
        <dbReference type="SAM" id="MobiDB-lite"/>
    </source>
</evidence>
<dbReference type="InterPro" id="IPR046520">
    <property type="entry name" value="DUF6697"/>
</dbReference>
<dbReference type="EMBL" id="JABBWE010000001">
    <property type="protein sequence ID" value="KAG1810145.1"/>
    <property type="molecule type" value="Genomic_DNA"/>
</dbReference>
<sequence>MQNEIIELSDSDSDINSKSIRPLVKEESTVTEISHRNSEVAILKVKLTAQSKLVADQGKELNKLRKQNKQFKNERDIQTAEITGLQDELKNILRQLDDETVKNLNFNMIELNSLKSNVVMPNGTAAEVMWNQDVDQDMSDSFASNRPIPKDEPQNAVSTQPQTPNASGSSFTAIKSEPEGPKIAVVIKSELEHEPDLNAHVTFIKSEDGKFDIWNLEHLHLGPPVSVEKRFHVGFRRSVISNALGGNWQNTFVNWQGPTSKLNRTPYMALKRSWNPYLPLVPGEHGVVFCGVKEFDDGTLITGSVDIVVSSKANEWVYFGSYETSRSGEITPHQLHLLPPLVVRTWVEGTLKSVWGRNWVEATNAELVDKGGEIHLIEHTTQGLREALSDGRLVIGFTVMKCVGYRAEWFDQFLHYQAHPKPPTTQKRKEGTLGAKKPSAKRVKGSTRQREVSSESDGDEDEFSEVEDKMKVHLGSASPGTRKSSRLSAKLVGHSRAQEVKLLLMSNKLFATSRDWGMLEKEIGEVVEE</sequence>
<organism evidence="4 5">
    <name type="scientific">Suillus plorans</name>
    <dbReference type="NCBI Taxonomy" id="116603"/>
    <lineage>
        <taxon>Eukaryota</taxon>
        <taxon>Fungi</taxon>
        <taxon>Dikarya</taxon>
        <taxon>Basidiomycota</taxon>
        <taxon>Agaricomycotina</taxon>
        <taxon>Agaricomycetes</taxon>
        <taxon>Agaricomycetidae</taxon>
        <taxon>Boletales</taxon>
        <taxon>Suillineae</taxon>
        <taxon>Suillaceae</taxon>
        <taxon>Suillus</taxon>
    </lineage>
</organism>
<keyword evidence="1" id="KW-0175">Coiled coil</keyword>
<feature type="region of interest" description="Disordered" evidence="2">
    <location>
        <begin position="420"/>
        <end position="490"/>
    </location>
</feature>
<keyword evidence="5" id="KW-1185">Reference proteome</keyword>
<feature type="region of interest" description="Disordered" evidence="2">
    <location>
        <begin position="1"/>
        <end position="20"/>
    </location>
</feature>
<feature type="compositionally biased region" description="Polar residues" evidence="2">
    <location>
        <begin position="155"/>
        <end position="173"/>
    </location>
</feature>
<dbReference type="Proteomes" id="UP000719766">
    <property type="component" value="Unassembled WGS sequence"/>
</dbReference>
<feature type="compositionally biased region" description="Acidic residues" evidence="2">
    <location>
        <begin position="454"/>
        <end position="465"/>
    </location>
</feature>
<dbReference type="Pfam" id="PF20411">
    <property type="entry name" value="DUF6697"/>
    <property type="match status" value="1"/>
</dbReference>
<name>A0A9P7E3A0_9AGAM</name>
<gene>
    <name evidence="4" type="ORF">HD556DRAFT_1453417</name>
</gene>
<evidence type="ECO:0000313" key="4">
    <source>
        <dbReference type="EMBL" id="KAG1810145.1"/>
    </source>
</evidence>
<reference evidence="4" key="1">
    <citation type="journal article" date="2020" name="New Phytol.">
        <title>Comparative genomics reveals dynamic genome evolution in host specialist ectomycorrhizal fungi.</title>
        <authorList>
            <person name="Lofgren L.A."/>
            <person name="Nguyen N.H."/>
            <person name="Vilgalys R."/>
            <person name="Ruytinx J."/>
            <person name="Liao H.L."/>
            <person name="Branco S."/>
            <person name="Kuo A."/>
            <person name="LaButti K."/>
            <person name="Lipzen A."/>
            <person name="Andreopoulos W."/>
            <person name="Pangilinan J."/>
            <person name="Riley R."/>
            <person name="Hundley H."/>
            <person name="Na H."/>
            <person name="Barry K."/>
            <person name="Grigoriev I.V."/>
            <person name="Stajich J.E."/>
            <person name="Kennedy P.G."/>
        </authorList>
    </citation>
    <scope>NUCLEOTIDE SEQUENCE</scope>
    <source>
        <strain evidence="4">S12</strain>
    </source>
</reference>
<feature type="domain" description="DUF6697" evidence="3">
    <location>
        <begin position="235"/>
        <end position="413"/>
    </location>
</feature>
<proteinExistence type="predicted"/>
<evidence type="ECO:0000313" key="5">
    <source>
        <dbReference type="Proteomes" id="UP000719766"/>
    </source>
</evidence>